<sequence>MVKSNPKWQETIGEQFIEAIYQLEKYALGEGAAMCQVCGCGLGEGDDVTAYAFRAAGNPIFEIGFVMCGADEHEHPSVFTRGVHELVVTGRIGLCTDVATQSSWLVLVDPSLVVVSAASSSAARAVGDASRDGITESAETDEHRDGPTSLLTAVCEHMRAGGGGR</sequence>
<proteinExistence type="predicted"/>
<evidence type="ECO:0000259" key="2">
    <source>
        <dbReference type="Pfam" id="PF26417"/>
    </source>
</evidence>
<dbReference type="GeneID" id="55595686"/>
<dbReference type="Pfam" id="PF26417">
    <property type="entry name" value="DUF8112"/>
    <property type="match status" value="1"/>
</dbReference>
<evidence type="ECO:0000313" key="3">
    <source>
        <dbReference type="EMBL" id="QKG93504.1"/>
    </source>
</evidence>
<keyword evidence="4" id="KW-1185">Reference proteome</keyword>
<evidence type="ECO:0000313" key="4">
    <source>
        <dbReference type="Proteomes" id="UP000505020"/>
    </source>
</evidence>
<organism evidence="3 4">
    <name type="scientific">Halorubrum salinarum</name>
    <dbReference type="NCBI Taxonomy" id="2739057"/>
    <lineage>
        <taxon>Archaea</taxon>
        <taxon>Methanobacteriati</taxon>
        <taxon>Methanobacteriota</taxon>
        <taxon>Stenosarchaea group</taxon>
        <taxon>Halobacteria</taxon>
        <taxon>Halobacteriales</taxon>
        <taxon>Haloferacaceae</taxon>
        <taxon>Halorubrum</taxon>
    </lineage>
</organism>
<protein>
    <recommendedName>
        <fullName evidence="2">DUF8112 domain-containing protein</fullName>
    </recommendedName>
</protein>
<gene>
    <name evidence="3" type="ORF">HPS36_11750</name>
</gene>
<name>A0A7D3XW70_9EURY</name>
<evidence type="ECO:0000256" key="1">
    <source>
        <dbReference type="SAM" id="MobiDB-lite"/>
    </source>
</evidence>
<reference evidence="3 4" key="1">
    <citation type="submission" date="2020-05" db="EMBL/GenBank/DDBJ databases">
        <title>Halorubrum RHB-C sp.nov., an extremely halophilic archaeon isolated from solar salt farm.</title>
        <authorList>
            <person name="Ho H."/>
            <person name="Danganan R.E."/>
            <person name="Dedeles G.R."/>
            <person name="Kim S.-G."/>
        </authorList>
    </citation>
    <scope>NUCLEOTIDE SEQUENCE [LARGE SCALE GENOMIC DNA]</scope>
    <source>
        <strain evidence="3 4">RHB-C</strain>
    </source>
</reference>
<accession>A0A7D3XW70</accession>
<feature type="region of interest" description="Disordered" evidence="1">
    <location>
        <begin position="128"/>
        <end position="148"/>
    </location>
</feature>
<feature type="compositionally biased region" description="Basic and acidic residues" evidence="1">
    <location>
        <begin position="129"/>
        <end position="146"/>
    </location>
</feature>
<feature type="domain" description="DUF8112" evidence="2">
    <location>
        <begin position="12"/>
        <end position="118"/>
    </location>
</feature>
<dbReference type="EMBL" id="CP053941">
    <property type="protein sequence ID" value="QKG93504.1"/>
    <property type="molecule type" value="Genomic_DNA"/>
</dbReference>
<dbReference type="KEGG" id="hsai:HPS36_11750"/>
<dbReference type="InterPro" id="IPR058425">
    <property type="entry name" value="DUF8112"/>
</dbReference>
<dbReference type="RefSeq" id="WP_173230277.1">
    <property type="nucleotide sequence ID" value="NZ_CP053941.1"/>
</dbReference>
<dbReference type="Proteomes" id="UP000505020">
    <property type="component" value="Chromosome"/>
</dbReference>
<dbReference type="AlphaFoldDB" id="A0A7D3XW70"/>